<keyword evidence="2" id="KW-1185">Reference proteome</keyword>
<name>A0ACC2P3R5_9HYME</name>
<dbReference type="EMBL" id="CM056742">
    <property type="protein sequence ID" value="KAJ8678002.1"/>
    <property type="molecule type" value="Genomic_DNA"/>
</dbReference>
<accession>A0ACC2P3R5</accession>
<evidence type="ECO:0000313" key="1">
    <source>
        <dbReference type="EMBL" id="KAJ8678002.1"/>
    </source>
</evidence>
<proteinExistence type="predicted"/>
<sequence>MVEGGCSYRSLHNKSVRSDNSYAQSTDGTFIHISEFVVDEDADHSTTICNTLQVQPLMNRDLPTVTMVNGNRDNAHIDTNRIKTVCVVVKVDDTVYLTPPPPQSVS</sequence>
<reference evidence="1" key="1">
    <citation type="submission" date="2023-04" db="EMBL/GenBank/DDBJ databases">
        <title>A chromosome-level genome assembly of the parasitoid wasp Eretmocerus hayati.</title>
        <authorList>
            <person name="Zhong Y."/>
            <person name="Liu S."/>
            <person name="Liu Y."/>
        </authorList>
    </citation>
    <scope>NUCLEOTIDE SEQUENCE</scope>
    <source>
        <strain evidence="1">ZJU_SS_LIU_2023</strain>
    </source>
</reference>
<dbReference type="Proteomes" id="UP001239111">
    <property type="component" value="Chromosome 2"/>
</dbReference>
<organism evidence="1 2">
    <name type="scientific">Eretmocerus hayati</name>
    <dbReference type="NCBI Taxonomy" id="131215"/>
    <lineage>
        <taxon>Eukaryota</taxon>
        <taxon>Metazoa</taxon>
        <taxon>Ecdysozoa</taxon>
        <taxon>Arthropoda</taxon>
        <taxon>Hexapoda</taxon>
        <taxon>Insecta</taxon>
        <taxon>Pterygota</taxon>
        <taxon>Neoptera</taxon>
        <taxon>Endopterygota</taxon>
        <taxon>Hymenoptera</taxon>
        <taxon>Apocrita</taxon>
        <taxon>Proctotrupomorpha</taxon>
        <taxon>Chalcidoidea</taxon>
        <taxon>Aphelinidae</taxon>
        <taxon>Aphelininae</taxon>
        <taxon>Eretmocerus</taxon>
    </lineage>
</organism>
<gene>
    <name evidence="1" type="ORF">QAD02_013789</name>
</gene>
<comment type="caution">
    <text evidence="1">The sequence shown here is derived from an EMBL/GenBank/DDBJ whole genome shotgun (WGS) entry which is preliminary data.</text>
</comment>
<evidence type="ECO:0000313" key="2">
    <source>
        <dbReference type="Proteomes" id="UP001239111"/>
    </source>
</evidence>
<protein>
    <submittedName>
        <fullName evidence="1">Uncharacterized protein</fullName>
    </submittedName>
</protein>